<keyword evidence="9 15" id="KW-0822">Tryptophan biosynthesis</keyword>
<evidence type="ECO:0000256" key="12">
    <source>
        <dbReference type="ARBA" id="ARBA00023239"/>
    </source>
</evidence>
<dbReference type="NCBIfam" id="TIGR00564">
    <property type="entry name" value="trpE_most"/>
    <property type="match status" value="1"/>
</dbReference>
<dbReference type="InterPro" id="IPR019999">
    <property type="entry name" value="Anth_synth_I-like"/>
</dbReference>
<dbReference type="Pfam" id="PF04715">
    <property type="entry name" value="Anth_synt_I_N"/>
    <property type="match status" value="1"/>
</dbReference>
<evidence type="ECO:0000259" key="16">
    <source>
        <dbReference type="Pfam" id="PF00425"/>
    </source>
</evidence>
<evidence type="ECO:0000256" key="15">
    <source>
        <dbReference type="RuleBase" id="RU364045"/>
    </source>
</evidence>
<dbReference type="PANTHER" id="PTHR11236:SF48">
    <property type="entry name" value="ISOCHORISMATE SYNTHASE MENF"/>
    <property type="match status" value="1"/>
</dbReference>
<organism evidence="18 19">
    <name type="scientific">Salinibacter ruber (strain M8)</name>
    <dbReference type="NCBI Taxonomy" id="761659"/>
    <lineage>
        <taxon>Bacteria</taxon>
        <taxon>Pseudomonadati</taxon>
        <taxon>Rhodothermota</taxon>
        <taxon>Rhodothermia</taxon>
        <taxon>Rhodothermales</taxon>
        <taxon>Salinibacteraceae</taxon>
        <taxon>Salinibacter</taxon>
    </lineage>
</organism>
<feature type="domain" description="Anthranilate synthase component I N-terminal" evidence="17">
    <location>
        <begin position="53"/>
        <end position="201"/>
    </location>
</feature>
<evidence type="ECO:0000256" key="14">
    <source>
        <dbReference type="ARBA" id="ARBA00047683"/>
    </source>
</evidence>
<feature type="domain" description="Chorismate-utilising enzyme C-terminal" evidence="16">
    <location>
        <begin position="255"/>
        <end position="507"/>
    </location>
</feature>
<evidence type="ECO:0000313" key="19">
    <source>
        <dbReference type="Proteomes" id="UP000000933"/>
    </source>
</evidence>
<proteinExistence type="inferred from homology"/>
<dbReference type="EC" id="4.1.3.27" evidence="5 15"/>
<evidence type="ECO:0000256" key="4">
    <source>
        <dbReference type="ARBA" id="ARBA00011575"/>
    </source>
</evidence>
<dbReference type="PANTHER" id="PTHR11236">
    <property type="entry name" value="AMINOBENZOATE/ANTHRANILATE SYNTHASE"/>
    <property type="match status" value="1"/>
</dbReference>
<dbReference type="AlphaFoldDB" id="D5H9T3"/>
<comment type="similarity">
    <text evidence="3 15">Belongs to the anthranilate synthase component I family.</text>
</comment>
<keyword evidence="8 15" id="KW-0479">Metal-binding</keyword>
<protein>
    <recommendedName>
        <fullName evidence="6 15">Anthranilate synthase component 1</fullName>
        <ecNumber evidence="5 15">4.1.3.27</ecNumber>
    </recommendedName>
</protein>
<sequence>MALDPLPIGSGFLFCPLSSPHMTYDDFRTRVETARANGLSRLVVPVHARRSADLLTPVSAYLALREDSPFSFLFESVEGGEKLARYSFLGRDPYRILTGQAFGATVEVDERRTPSPEAGLPTPTGSIFDVLDAYLDRYEEVELPDLPRLRGGAVGYLGYDAVRLVEDLPDAPPDDLGLPDAVWCFYDTVAAFDHVRHQLVLMANVFVDEETDLRAAFEHAQARLADLEADLKRSSDPPAPVEWTQAELTSNIEQPAFEDAVRTAKDHIQKGDIFQVVLSQRFATAFEGDRFNLYRALRQVNPSPYLFYLDLDDLALVGSSPEVLVRAEDGTAEVLPIAGTRPRGEDEEEDEALAEELLDDTKERAEHLMLVDLGRNDLGRVCQYATVEVDRYAYVERYSHVMHIVSSVKGALAPDQSSMDALAACFPAGTVSGAPKVRAMEIIDDLEPSRRGVYAGAVGYVDFSGTLDTCITIRTMVVADETAYVQAGAGIVADSDPAREYEETRDKAAALRQALRVASEGLL</sequence>
<evidence type="ECO:0000256" key="2">
    <source>
        <dbReference type="ARBA" id="ARBA00004873"/>
    </source>
</evidence>
<dbReference type="InterPro" id="IPR006805">
    <property type="entry name" value="Anth_synth_I_N"/>
</dbReference>
<accession>D5H9T3</accession>
<evidence type="ECO:0000256" key="10">
    <source>
        <dbReference type="ARBA" id="ARBA00022842"/>
    </source>
</evidence>
<evidence type="ECO:0000256" key="5">
    <source>
        <dbReference type="ARBA" id="ARBA00012266"/>
    </source>
</evidence>
<dbReference type="GO" id="GO:0046872">
    <property type="term" value="F:metal ion binding"/>
    <property type="evidence" value="ECO:0007669"/>
    <property type="project" value="UniProtKB-KW"/>
</dbReference>
<dbReference type="SUPFAM" id="SSF56322">
    <property type="entry name" value="ADC synthase"/>
    <property type="match status" value="1"/>
</dbReference>
<keyword evidence="10 15" id="KW-0460">Magnesium</keyword>
<comment type="pathway">
    <text evidence="2 15">Amino-acid biosynthesis; L-tryptophan biosynthesis; L-tryptophan from chorismate: step 1/5.</text>
</comment>
<evidence type="ECO:0000256" key="1">
    <source>
        <dbReference type="ARBA" id="ARBA00001946"/>
    </source>
</evidence>
<evidence type="ECO:0000256" key="6">
    <source>
        <dbReference type="ARBA" id="ARBA00020653"/>
    </source>
</evidence>
<dbReference type="GO" id="GO:0000162">
    <property type="term" value="P:L-tryptophan biosynthetic process"/>
    <property type="evidence" value="ECO:0007669"/>
    <property type="project" value="UniProtKB-UniPathway"/>
</dbReference>
<dbReference type="GO" id="GO:0004049">
    <property type="term" value="F:anthranilate synthase activity"/>
    <property type="evidence" value="ECO:0007669"/>
    <property type="project" value="UniProtKB-EC"/>
</dbReference>
<comment type="catalytic activity">
    <reaction evidence="14 15">
        <text>chorismate + L-glutamine = anthranilate + pyruvate + L-glutamate + H(+)</text>
        <dbReference type="Rhea" id="RHEA:21732"/>
        <dbReference type="ChEBI" id="CHEBI:15361"/>
        <dbReference type="ChEBI" id="CHEBI:15378"/>
        <dbReference type="ChEBI" id="CHEBI:16567"/>
        <dbReference type="ChEBI" id="CHEBI:29748"/>
        <dbReference type="ChEBI" id="CHEBI:29985"/>
        <dbReference type="ChEBI" id="CHEBI:58359"/>
        <dbReference type="EC" id="4.1.3.27"/>
    </reaction>
</comment>
<dbReference type="PRINTS" id="PR00095">
    <property type="entry name" value="ANTSNTHASEI"/>
</dbReference>
<dbReference type="InterPro" id="IPR005256">
    <property type="entry name" value="Anth_synth_I_PabB"/>
</dbReference>
<evidence type="ECO:0000313" key="18">
    <source>
        <dbReference type="EMBL" id="CBH24788.1"/>
    </source>
</evidence>
<gene>
    <name evidence="15 18" type="primary">trpE</name>
    <name evidence="18" type="ordered locus">SRM_01867</name>
</gene>
<dbReference type="Gene3D" id="3.60.120.10">
    <property type="entry name" value="Anthranilate synthase"/>
    <property type="match status" value="1"/>
</dbReference>
<reference evidence="19" key="2">
    <citation type="submission" date="2010-04" db="EMBL/GenBank/DDBJ databases">
        <title>Genome sequence of Salinibacter ruber M8.</title>
        <authorList>
            <consortium name="Genoscope"/>
        </authorList>
    </citation>
    <scope>NUCLEOTIDE SEQUENCE [LARGE SCALE GENOMIC DNA]</scope>
    <source>
        <strain evidence="19">M8</strain>
    </source>
</reference>
<evidence type="ECO:0000256" key="11">
    <source>
        <dbReference type="ARBA" id="ARBA00023141"/>
    </source>
</evidence>
<evidence type="ECO:0000256" key="8">
    <source>
        <dbReference type="ARBA" id="ARBA00022723"/>
    </source>
</evidence>
<keyword evidence="11 15" id="KW-0057">Aromatic amino acid biosynthesis</keyword>
<evidence type="ECO:0000256" key="13">
    <source>
        <dbReference type="ARBA" id="ARBA00025634"/>
    </source>
</evidence>
<comment type="cofactor">
    <cofactor evidence="1 15">
        <name>Mg(2+)</name>
        <dbReference type="ChEBI" id="CHEBI:18420"/>
    </cofactor>
</comment>
<dbReference type="Pfam" id="PF00425">
    <property type="entry name" value="Chorismate_bind"/>
    <property type="match status" value="1"/>
</dbReference>
<dbReference type="EMBL" id="FP565814">
    <property type="protein sequence ID" value="CBH24788.1"/>
    <property type="molecule type" value="Genomic_DNA"/>
</dbReference>
<keyword evidence="7 15" id="KW-0028">Amino-acid biosynthesis</keyword>
<dbReference type="Proteomes" id="UP000000933">
    <property type="component" value="Chromosome"/>
</dbReference>
<dbReference type="InterPro" id="IPR005801">
    <property type="entry name" value="ADC_synthase"/>
</dbReference>
<keyword evidence="12 15" id="KW-0456">Lyase</keyword>
<evidence type="ECO:0000259" key="17">
    <source>
        <dbReference type="Pfam" id="PF04715"/>
    </source>
</evidence>
<dbReference type="KEGG" id="srm:SRM_01867"/>
<evidence type="ECO:0000256" key="3">
    <source>
        <dbReference type="ARBA" id="ARBA00009562"/>
    </source>
</evidence>
<comment type="function">
    <text evidence="13 15">Part of a heterotetrameric complex that catalyzes the two-step biosynthesis of anthranilate, an intermediate in the biosynthesis of L-tryptophan. In the first step, the glutamine-binding beta subunit (TrpG) of anthranilate synthase (AS) provides the glutamine amidotransferase activity which generates ammonia as a substrate that, along with chorismate, is used in the second step, catalyzed by the large alpha subunit of AS (TrpE) to produce anthranilate. In the absence of TrpG, TrpE can synthesize anthranilate directly from chorismate and high concentrations of ammonia.</text>
</comment>
<dbReference type="UniPathway" id="UPA00035">
    <property type="reaction ID" value="UER00040"/>
</dbReference>
<reference evidence="18 19" key="1">
    <citation type="journal article" date="2010" name="ISME J.">
        <title>Fine-scale evolution: genomic, phenotypic and ecological differentiation in two coexisting Salinibacter ruber strains.</title>
        <authorList>
            <person name="Pena A."/>
            <person name="Teeling H."/>
            <person name="Huerta-Cepas J."/>
            <person name="Santos F."/>
            <person name="Yarza P."/>
            <person name="Brito-Echeverria J."/>
            <person name="Lucio M."/>
            <person name="Schmitt-Kopplin P."/>
            <person name="Meseguer I."/>
            <person name="Schenowitz C."/>
            <person name="Dossat C."/>
            <person name="Barbe V."/>
            <person name="Dopazo J."/>
            <person name="Rossello-Mora R."/>
            <person name="Schuler M."/>
            <person name="Glockner F.O."/>
            <person name="Amann R."/>
            <person name="Gabaldon T."/>
            <person name="Anton J."/>
        </authorList>
    </citation>
    <scope>NUCLEOTIDE SEQUENCE [LARGE SCALE GENOMIC DNA]</scope>
    <source>
        <strain evidence="18 19">M8</strain>
    </source>
</reference>
<name>D5H9T3_SALRM</name>
<evidence type="ECO:0000256" key="7">
    <source>
        <dbReference type="ARBA" id="ARBA00022605"/>
    </source>
</evidence>
<dbReference type="PATRIC" id="fig|761659.10.peg.2030"/>
<comment type="subunit">
    <text evidence="4 15">Heterotetramer consisting of two non-identical subunits: a beta subunit (TrpG) and a large alpha subunit (TrpE).</text>
</comment>
<dbReference type="InterPro" id="IPR015890">
    <property type="entry name" value="Chorismate_C"/>
</dbReference>
<dbReference type="HOGENOM" id="CLU_006493_9_3_10"/>
<evidence type="ECO:0000256" key="9">
    <source>
        <dbReference type="ARBA" id="ARBA00022822"/>
    </source>
</evidence>